<feature type="region of interest" description="Disordered" evidence="1">
    <location>
        <begin position="260"/>
        <end position="365"/>
    </location>
</feature>
<reference evidence="2" key="1">
    <citation type="submission" date="2019-08" db="EMBL/GenBank/DDBJ databases">
        <title>The genome of the North American firefly Photinus pyralis.</title>
        <authorList>
            <consortium name="Photinus pyralis genome working group"/>
            <person name="Fallon T.R."/>
            <person name="Sander Lower S.E."/>
            <person name="Weng J.-K."/>
        </authorList>
    </citation>
    <scope>NUCLEOTIDE SEQUENCE</scope>
    <source>
        <strain evidence="2">TRF0915ILg1</strain>
        <tissue evidence="2">Whole body</tissue>
    </source>
</reference>
<dbReference type="OrthoDB" id="5239715at2759"/>
<dbReference type="EMBL" id="VTPC01001571">
    <property type="protein sequence ID" value="KAF2901508.1"/>
    <property type="molecule type" value="Genomic_DNA"/>
</dbReference>
<protein>
    <submittedName>
        <fullName evidence="2">Uncharacterized protein</fullName>
    </submittedName>
</protein>
<accession>A0A8K0D8P6</accession>
<feature type="compositionally biased region" description="Polar residues" evidence="1">
    <location>
        <begin position="93"/>
        <end position="133"/>
    </location>
</feature>
<organism evidence="2 3">
    <name type="scientific">Ignelater luminosus</name>
    <name type="common">Cucubano</name>
    <name type="synonym">Pyrophorus luminosus</name>
    <dbReference type="NCBI Taxonomy" id="2038154"/>
    <lineage>
        <taxon>Eukaryota</taxon>
        <taxon>Metazoa</taxon>
        <taxon>Ecdysozoa</taxon>
        <taxon>Arthropoda</taxon>
        <taxon>Hexapoda</taxon>
        <taxon>Insecta</taxon>
        <taxon>Pterygota</taxon>
        <taxon>Neoptera</taxon>
        <taxon>Endopterygota</taxon>
        <taxon>Coleoptera</taxon>
        <taxon>Polyphaga</taxon>
        <taxon>Elateriformia</taxon>
        <taxon>Elateroidea</taxon>
        <taxon>Elateridae</taxon>
        <taxon>Agrypninae</taxon>
        <taxon>Pyrophorini</taxon>
        <taxon>Ignelater</taxon>
    </lineage>
</organism>
<dbReference type="AlphaFoldDB" id="A0A8K0D8P6"/>
<feature type="compositionally biased region" description="Polar residues" evidence="1">
    <location>
        <begin position="344"/>
        <end position="360"/>
    </location>
</feature>
<dbReference type="Proteomes" id="UP000801492">
    <property type="component" value="Unassembled WGS sequence"/>
</dbReference>
<evidence type="ECO:0000313" key="2">
    <source>
        <dbReference type="EMBL" id="KAF2901508.1"/>
    </source>
</evidence>
<keyword evidence="3" id="KW-1185">Reference proteome</keyword>
<feature type="compositionally biased region" description="Low complexity" evidence="1">
    <location>
        <begin position="221"/>
        <end position="239"/>
    </location>
</feature>
<evidence type="ECO:0000313" key="3">
    <source>
        <dbReference type="Proteomes" id="UP000801492"/>
    </source>
</evidence>
<feature type="compositionally biased region" description="Polar residues" evidence="1">
    <location>
        <begin position="180"/>
        <end position="203"/>
    </location>
</feature>
<proteinExistence type="predicted"/>
<name>A0A8K0D8P6_IGNLU</name>
<comment type="caution">
    <text evidence="2">The sequence shown here is derived from an EMBL/GenBank/DDBJ whole genome shotgun (WGS) entry which is preliminary data.</text>
</comment>
<feature type="compositionally biased region" description="Low complexity" evidence="1">
    <location>
        <begin position="10"/>
        <end position="40"/>
    </location>
</feature>
<evidence type="ECO:0000256" key="1">
    <source>
        <dbReference type="SAM" id="MobiDB-lite"/>
    </source>
</evidence>
<feature type="compositionally biased region" description="Polar residues" evidence="1">
    <location>
        <begin position="42"/>
        <end position="72"/>
    </location>
</feature>
<sequence>MEVNSPGTMSRTGSTRSSRKSSSSFEKASFSSERSSPVFSLKSPSVSFHYSQNLPTTHGSSQSIPKSPTSIHSIPKSPVYTQTAPRSPIYSPKSPNITQPGQKSPNFQRSPSSQTEKVFSFSQTSQKSESPTILKNDKVFDFPESSKIPYSGQKSSLTRSSPNLPPKSPKSPRNVGYSAESPTSPKTFSDPYTSSGNHFNFNIQPPPKQKLNKIITRQQYQASRNGSSSSKSSLEYVSTTKHPTGDYQSVEYKICNSAETDSHTSSDFHANPGYGFNSEFKRRTKHSSIKEKKPKKPPCNIRTNPGYDERYSSSKSINESGKEEKHIHRCRKSTSDLTDMTDDAGNTTITSLSRPSSPRRNGSIKGGLAYLASRRGSRDSVASNMSNVSNEDIGPLNFQNTVRGRQRRTSNFLELPGKCFYVLN</sequence>
<feature type="region of interest" description="Disordered" evidence="1">
    <location>
        <begin position="1"/>
        <end position="241"/>
    </location>
</feature>
<feature type="compositionally biased region" description="Basic residues" evidence="1">
    <location>
        <begin position="282"/>
        <end position="296"/>
    </location>
</feature>
<gene>
    <name evidence="2" type="ORF">ILUMI_04677</name>
</gene>